<evidence type="ECO:0000313" key="2">
    <source>
        <dbReference type="Proteomes" id="UP000248857"/>
    </source>
</evidence>
<dbReference type="EMBL" id="PQWO01000020">
    <property type="protein sequence ID" value="PZD71197.1"/>
    <property type="molecule type" value="Genomic_DNA"/>
</dbReference>
<organism evidence="1 2">
    <name type="scientific">Acaryochloris thomasi RCC1774</name>
    <dbReference type="NCBI Taxonomy" id="1764569"/>
    <lineage>
        <taxon>Bacteria</taxon>
        <taxon>Bacillati</taxon>
        <taxon>Cyanobacteriota</taxon>
        <taxon>Cyanophyceae</taxon>
        <taxon>Acaryochloridales</taxon>
        <taxon>Acaryochloridaceae</taxon>
        <taxon>Acaryochloris</taxon>
        <taxon>Acaryochloris thomasi</taxon>
    </lineage>
</organism>
<accession>A0A2W1JQK8</accession>
<reference evidence="1 2" key="1">
    <citation type="journal article" date="2018" name="Sci. Rep.">
        <title>A novel species of the marine cyanobacterium Acaryochloris with a unique pigment content and lifestyle.</title>
        <authorList>
            <person name="Partensky F."/>
            <person name="Six C."/>
            <person name="Ratin M."/>
            <person name="Garczarek L."/>
            <person name="Vaulot D."/>
            <person name="Probert I."/>
            <person name="Calteau A."/>
            <person name="Gourvil P."/>
            <person name="Marie D."/>
            <person name="Grebert T."/>
            <person name="Bouchier C."/>
            <person name="Le Panse S."/>
            <person name="Gachenot M."/>
            <person name="Rodriguez F."/>
            <person name="Garrido J.L."/>
        </authorList>
    </citation>
    <scope>NUCLEOTIDE SEQUENCE [LARGE SCALE GENOMIC DNA]</scope>
    <source>
        <strain evidence="1 2">RCC1774</strain>
    </source>
</reference>
<dbReference type="Proteomes" id="UP000248857">
    <property type="component" value="Unassembled WGS sequence"/>
</dbReference>
<sequence length="93" mass="10607">MALAIEVAPIRNLYDRQLAVQHQHFCTLHSLLMLNHILLMGGRCHLFFELVAQVTLTHCCDLCQLESLFRRNIALAIVDGANSVDQFSLQWCL</sequence>
<dbReference type="AlphaFoldDB" id="A0A2W1JQK8"/>
<comment type="caution">
    <text evidence="1">The sequence shown here is derived from an EMBL/GenBank/DDBJ whole genome shotgun (WGS) entry which is preliminary data.</text>
</comment>
<name>A0A2W1JQK8_9CYAN</name>
<protein>
    <submittedName>
        <fullName evidence="1">Uncharacterized protein</fullName>
    </submittedName>
</protein>
<proteinExistence type="predicted"/>
<gene>
    <name evidence="1" type="ORF">C1752_07473</name>
</gene>
<evidence type="ECO:0000313" key="1">
    <source>
        <dbReference type="EMBL" id="PZD71197.1"/>
    </source>
</evidence>
<keyword evidence="2" id="KW-1185">Reference proteome</keyword>